<keyword evidence="1" id="KW-0378">Hydrolase</keyword>
<name>A0A2T2WZB5_9FIRM</name>
<dbReference type="InterPro" id="IPR051540">
    <property type="entry name" value="S-2-haloacid_dehalogenase"/>
</dbReference>
<dbReference type="GO" id="GO:0016787">
    <property type="term" value="F:hydrolase activity"/>
    <property type="evidence" value="ECO:0007669"/>
    <property type="project" value="UniProtKB-KW"/>
</dbReference>
<accession>A0A2T2WZB5</accession>
<gene>
    <name evidence="2" type="ORF">C7B43_11500</name>
</gene>
<evidence type="ECO:0000313" key="3">
    <source>
        <dbReference type="Proteomes" id="UP000242699"/>
    </source>
</evidence>
<organism evidence="2 3">
    <name type="scientific">Sulfobacillus benefaciens</name>
    <dbReference type="NCBI Taxonomy" id="453960"/>
    <lineage>
        <taxon>Bacteria</taxon>
        <taxon>Bacillati</taxon>
        <taxon>Bacillota</taxon>
        <taxon>Clostridia</taxon>
        <taxon>Eubacteriales</taxon>
        <taxon>Clostridiales Family XVII. Incertae Sedis</taxon>
        <taxon>Sulfobacillus</taxon>
    </lineage>
</organism>
<sequence length="242" mass="27007">MLCQAVIFDLYGTLVPPFQMREHILIMQKIARVLSVDFESLHVAWGKDFPRRIRGEFASVADNLASIAAGLGNPADPGALAEAERIYRTFTLEGLTPKPGAIQVLQWLHRQHIPLGLISNCSPDVVALWNQSPLAPYFSHCAFSSRERIAKPNPLIYRRTLDALGAPGERTLYVGDGSDQELSGAERSGMQAVLFVQDLSNTYDRNRPDVQNWTGTKILSFDELYPVVRHFKPKSDSSELKD</sequence>
<dbReference type="SUPFAM" id="SSF56784">
    <property type="entry name" value="HAD-like"/>
    <property type="match status" value="1"/>
</dbReference>
<dbReference type="PANTHER" id="PTHR43316">
    <property type="entry name" value="HYDROLASE, HALOACID DELAHOGENASE-RELATED"/>
    <property type="match status" value="1"/>
</dbReference>
<comment type="caution">
    <text evidence="2">The sequence shown here is derived from an EMBL/GenBank/DDBJ whole genome shotgun (WGS) entry which is preliminary data.</text>
</comment>
<dbReference type="AlphaFoldDB" id="A0A2T2WZB5"/>
<dbReference type="InterPro" id="IPR006439">
    <property type="entry name" value="HAD-SF_hydro_IA"/>
</dbReference>
<evidence type="ECO:0000313" key="2">
    <source>
        <dbReference type="EMBL" id="PSR27577.1"/>
    </source>
</evidence>
<evidence type="ECO:0008006" key="4">
    <source>
        <dbReference type="Google" id="ProtNLM"/>
    </source>
</evidence>
<dbReference type="NCBIfam" id="TIGR01549">
    <property type="entry name" value="HAD-SF-IA-v1"/>
    <property type="match status" value="1"/>
</dbReference>
<dbReference type="SFLD" id="SFLDG01129">
    <property type="entry name" value="C1.5:_HAD__Beta-PGM__Phosphata"/>
    <property type="match status" value="1"/>
</dbReference>
<dbReference type="SFLD" id="SFLDS00003">
    <property type="entry name" value="Haloacid_Dehalogenase"/>
    <property type="match status" value="1"/>
</dbReference>
<dbReference type="Proteomes" id="UP000242699">
    <property type="component" value="Unassembled WGS sequence"/>
</dbReference>
<proteinExistence type="predicted"/>
<dbReference type="Gene3D" id="3.40.50.1000">
    <property type="entry name" value="HAD superfamily/HAD-like"/>
    <property type="match status" value="1"/>
</dbReference>
<dbReference type="PANTHER" id="PTHR43316:SF3">
    <property type="entry name" value="HALOACID DEHALOGENASE, TYPE II (AFU_ORTHOLOGUE AFUA_2G07750)-RELATED"/>
    <property type="match status" value="1"/>
</dbReference>
<dbReference type="PRINTS" id="PR00413">
    <property type="entry name" value="HADHALOGNASE"/>
</dbReference>
<dbReference type="Pfam" id="PF00702">
    <property type="entry name" value="Hydrolase"/>
    <property type="match status" value="1"/>
</dbReference>
<protein>
    <recommendedName>
        <fullName evidence="4">HAD family hydrolase</fullName>
    </recommendedName>
</protein>
<dbReference type="EMBL" id="PXYT01000025">
    <property type="protein sequence ID" value="PSR27577.1"/>
    <property type="molecule type" value="Genomic_DNA"/>
</dbReference>
<dbReference type="InterPro" id="IPR036412">
    <property type="entry name" value="HAD-like_sf"/>
</dbReference>
<evidence type="ECO:0000256" key="1">
    <source>
        <dbReference type="ARBA" id="ARBA00022801"/>
    </source>
</evidence>
<dbReference type="InterPro" id="IPR023214">
    <property type="entry name" value="HAD_sf"/>
</dbReference>
<reference evidence="2 3" key="1">
    <citation type="journal article" date="2014" name="BMC Genomics">
        <title>Comparison of environmental and isolate Sulfobacillus genomes reveals diverse carbon, sulfur, nitrogen, and hydrogen metabolisms.</title>
        <authorList>
            <person name="Justice N.B."/>
            <person name="Norman A."/>
            <person name="Brown C.T."/>
            <person name="Singh A."/>
            <person name="Thomas B.C."/>
            <person name="Banfield J.F."/>
        </authorList>
    </citation>
    <scope>NUCLEOTIDE SEQUENCE [LARGE SCALE GENOMIC DNA]</scope>
    <source>
        <strain evidence="2">AMDSBA1</strain>
    </source>
</reference>